<name>A0A6G1I0N3_9PEZI</name>
<feature type="transmembrane region" description="Helical" evidence="6">
    <location>
        <begin position="493"/>
        <end position="510"/>
    </location>
</feature>
<feature type="region of interest" description="Disordered" evidence="5">
    <location>
        <begin position="605"/>
        <end position="637"/>
    </location>
</feature>
<dbReference type="InterPro" id="IPR002293">
    <property type="entry name" value="AA/rel_permease1"/>
</dbReference>
<evidence type="ECO:0000313" key="8">
    <source>
        <dbReference type="Proteomes" id="UP000799640"/>
    </source>
</evidence>
<feature type="transmembrane region" description="Helical" evidence="6">
    <location>
        <begin position="453"/>
        <end position="473"/>
    </location>
</feature>
<dbReference type="Gene3D" id="1.20.1740.10">
    <property type="entry name" value="Amino acid/polyamine transporter I"/>
    <property type="match status" value="1"/>
</dbReference>
<evidence type="ECO:0000256" key="4">
    <source>
        <dbReference type="ARBA" id="ARBA00023136"/>
    </source>
</evidence>
<sequence>MINLDPEEIARLEQDHDATTRKEYAPSPRQKIGWFTVACFILNRSIGSGIFVTPLSVLRATQSVGISLIFWIIGGFVVVCGSLIWIEFGLSTPRHDVEETGHPQAVPRSGGEKNYLEWVMRKPRFLVTCQFGILYIILGNLSGNAIALGRYVLLAAGHEDPQQKPVIGIAVGVLSAVVLLHVFSRSGGLVLSNAFALLKVAILAIIIILGFAVRGGANFNHNRFPSPKGSNFSPKTTFDVSNVESGAGGVANYTQAFLLVLYTYSGFEQPFYVLSEVHRPKKYFAKSVLGALAVLTSLFLLTNVAYLCVVPMSVIMDPANAKTDLASLFFHHLFGNNAAQRVMQGAIALCILGNLVVMTFTAARVKQEIAKEGILPWSLPLASGKTTPTAWLLERWRKQKHNPELDSHGDPVDPLEQTPMAALFLHWLSSLFLLGITSMIKKPLDQYTFLVSLYSYVIVVLLGVATSLALLYAKYVRHDWVSEFKPWGGPTSAIIFFIAYTFCLVTAFLTPSGITHTGYPSVLVPAIGISAPLWGTLWWLGLKLVMRQRGQVLRVVREPFCVQEREDGEWVMKYEVLHQIWEVSDGDSHLGGGDGEEDAFAAGGRWGGNEAPGWGGEGLRGREAEKTQGNVNGGYLP</sequence>
<evidence type="ECO:0000256" key="5">
    <source>
        <dbReference type="SAM" id="MobiDB-lite"/>
    </source>
</evidence>
<dbReference type="Pfam" id="PF13520">
    <property type="entry name" value="AA_permease_2"/>
    <property type="match status" value="1"/>
</dbReference>
<dbReference type="AlphaFoldDB" id="A0A6G1I0N3"/>
<organism evidence="7 8">
    <name type="scientific">Trichodelitschia bisporula</name>
    <dbReference type="NCBI Taxonomy" id="703511"/>
    <lineage>
        <taxon>Eukaryota</taxon>
        <taxon>Fungi</taxon>
        <taxon>Dikarya</taxon>
        <taxon>Ascomycota</taxon>
        <taxon>Pezizomycotina</taxon>
        <taxon>Dothideomycetes</taxon>
        <taxon>Dothideomycetes incertae sedis</taxon>
        <taxon>Phaeotrichales</taxon>
        <taxon>Phaeotrichaceae</taxon>
        <taxon>Trichodelitschia</taxon>
    </lineage>
</organism>
<feature type="transmembrane region" description="Helical" evidence="6">
    <location>
        <begin position="189"/>
        <end position="213"/>
    </location>
</feature>
<evidence type="ECO:0000256" key="3">
    <source>
        <dbReference type="ARBA" id="ARBA00022989"/>
    </source>
</evidence>
<feature type="transmembrane region" description="Helical" evidence="6">
    <location>
        <begin position="125"/>
        <end position="153"/>
    </location>
</feature>
<dbReference type="GO" id="GO:0016020">
    <property type="term" value="C:membrane"/>
    <property type="evidence" value="ECO:0007669"/>
    <property type="project" value="UniProtKB-SubCell"/>
</dbReference>
<accession>A0A6G1I0N3</accession>
<keyword evidence="2 6" id="KW-0812">Transmembrane</keyword>
<evidence type="ECO:0000256" key="6">
    <source>
        <dbReference type="SAM" id="Phobius"/>
    </source>
</evidence>
<comment type="subcellular location">
    <subcellularLocation>
        <location evidence="1">Membrane</location>
        <topology evidence="1">Multi-pass membrane protein</topology>
    </subcellularLocation>
</comment>
<feature type="transmembrane region" description="Helical" evidence="6">
    <location>
        <begin position="64"/>
        <end position="86"/>
    </location>
</feature>
<gene>
    <name evidence="7" type="ORF">EJ06DRAFT_555386</name>
</gene>
<keyword evidence="4 6" id="KW-0472">Membrane</keyword>
<feature type="transmembrane region" description="Helical" evidence="6">
    <location>
        <begin position="32"/>
        <end position="52"/>
    </location>
</feature>
<dbReference type="InterPro" id="IPR050598">
    <property type="entry name" value="AminoAcid_Transporter"/>
</dbReference>
<dbReference type="GO" id="GO:0015179">
    <property type="term" value="F:L-amino acid transmembrane transporter activity"/>
    <property type="evidence" value="ECO:0007669"/>
    <property type="project" value="TreeGrafter"/>
</dbReference>
<feature type="transmembrane region" description="Helical" evidence="6">
    <location>
        <begin position="421"/>
        <end position="441"/>
    </location>
</feature>
<reference evidence="7" key="1">
    <citation type="journal article" date="2020" name="Stud. Mycol.">
        <title>101 Dothideomycetes genomes: a test case for predicting lifestyles and emergence of pathogens.</title>
        <authorList>
            <person name="Haridas S."/>
            <person name="Albert R."/>
            <person name="Binder M."/>
            <person name="Bloem J."/>
            <person name="Labutti K."/>
            <person name="Salamov A."/>
            <person name="Andreopoulos B."/>
            <person name="Baker S."/>
            <person name="Barry K."/>
            <person name="Bills G."/>
            <person name="Bluhm B."/>
            <person name="Cannon C."/>
            <person name="Castanera R."/>
            <person name="Culley D."/>
            <person name="Daum C."/>
            <person name="Ezra D."/>
            <person name="Gonzalez J."/>
            <person name="Henrissat B."/>
            <person name="Kuo A."/>
            <person name="Liang C."/>
            <person name="Lipzen A."/>
            <person name="Lutzoni F."/>
            <person name="Magnuson J."/>
            <person name="Mondo S."/>
            <person name="Nolan M."/>
            <person name="Ohm R."/>
            <person name="Pangilinan J."/>
            <person name="Park H.-J."/>
            <person name="Ramirez L."/>
            <person name="Alfaro M."/>
            <person name="Sun H."/>
            <person name="Tritt A."/>
            <person name="Yoshinaga Y."/>
            <person name="Zwiers L.-H."/>
            <person name="Turgeon B."/>
            <person name="Goodwin S."/>
            <person name="Spatafora J."/>
            <person name="Crous P."/>
            <person name="Grigoriev I."/>
        </authorList>
    </citation>
    <scope>NUCLEOTIDE SEQUENCE</scope>
    <source>
        <strain evidence="7">CBS 262.69</strain>
    </source>
</reference>
<dbReference type="PIRSF" id="PIRSF006060">
    <property type="entry name" value="AA_transporter"/>
    <property type="match status" value="1"/>
</dbReference>
<dbReference type="OrthoDB" id="5982228at2759"/>
<evidence type="ECO:0000313" key="7">
    <source>
        <dbReference type="EMBL" id="KAF2401731.1"/>
    </source>
</evidence>
<feature type="transmembrane region" description="Helical" evidence="6">
    <location>
        <begin position="522"/>
        <end position="542"/>
    </location>
</feature>
<protein>
    <submittedName>
        <fullName evidence="7">Amino acid transporter</fullName>
    </submittedName>
</protein>
<dbReference type="PANTHER" id="PTHR11785">
    <property type="entry name" value="AMINO ACID TRANSPORTER"/>
    <property type="match status" value="1"/>
</dbReference>
<feature type="transmembrane region" description="Helical" evidence="6">
    <location>
        <begin position="165"/>
        <end position="183"/>
    </location>
</feature>
<proteinExistence type="predicted"/>
<dbReference type="PANTHER" id="PTHR11785:SF382">
    <property type="entry name" value="LOW-AFFINITY METHIONINE PERMEASE"/>
    <property type="match status" value="1"/>
</dbReference>
<evidence type="ECO:0000256" key="2">
    <source>
        <dbReference type="ARBA" id="ARBA00022692"/>
    </source>
</evidence>
<feature type="transmembrane region" description="Helical" evidence="6">
    <location>
        <begin position="288"/>
        <end position="315"/>
    </location>
</feature>
<evidence type="ECO:0000256" key="1">
    <source>
        <dbReference type="ARBA" id="ARBA00004141"/>
    </source>
</evidence>
<dbReference type="EMBL" id="ML996692">
    <property type="protein sequence ID" value="KAF2401731.1"/>
    <property type="molecule type" value="Genomic_DNA"/>
</dbReference>
<feature type="transmembrane region" description="Helical" evidence="6">
    <location>
        <begin position="342"/>
        <end position="363"/>
    </location>
</feature>
<keyword evidence="3 6" id="KW-1133">Transmembrane helix</keyword>
<dbReference type="Proteomes" id="UP000799640">
    <property type="component" value="Unassembled WGS sequence"/>
</dbReference>
<keyword evidence="8" id="KW-1185">Reference proteome</keyword>